<evidence type="ECO:0000313" key="8">
    <source>
        <dbReference type="EMBL" id="CAH3177705.1"/>
    </source>
</evidence>
<dbReference type="InterPro" id="IPR013783">
    <property type="entry name" value="Ig-like_fold"/>
</dbReference>
<keyword evidence="9" id="KW-1185">Reference proteome</keyword>
<organism evidence="8 9">
    <name type="scientific">Porites lobata</name>
    <dbReference type="NCBI Taxonomy" id="104759"/>
    <lineage>
        <taxon>Eukaryota</taxon>
        <taxon>Metazoa</taxon>
        <taxon>Cnidaria</taxon>
        <taxon>Anthozoa</taxon>
        <taxon>Hexacorallia</taxon>
        <taxon>Scleractinia</taxon>
        <taxon>Fungiina</taxon>
        <taxon>Poritidae</taxon>
        <taxon>Porites</taxon>
    </lineage>
</organism>
<gene>
    <name evidence="8" type="ORF">PLOB_00019513</name>
</gene>
<dbReference type="InterPro" id="IPR036179">
    <property type="entry name" value="Ig-like_dom_sf"/>
</dbReference>
<dbReference type="InterPro" id="IPR051275">
    <property type="entry name" value="Cell_adhesion_signaling"/>
</dbReference>
<dbReference type="Pfam" id="PF13927">
    <property type="entry name" value="Ig_3"/>
    <property type="match status" value="1"/>
</dbReference>
<evidence type="ECO:0000259" key="7">
    <source>
        <dbReference type="PROSITE" id="PS50835"/>
    </source>
</evidence>
<dbReference type="PROSITE" id="PS50835">
    <property type="entry name" value="IG_LIKE"/>
    <property type="match status" value="2"/>
</dbReference>
<evidence type="ECO:0000256" key="6">
    <source>
        <dbReference type="SAM" id="MobiDB-lite"/>
    </source>
</evidence>
<feature type="region of interest" description="Disordered" evidence="6">
    <location>
        <begin position="377"/>
        <end position="399"/>
    </location>
</feature>
<dbReference type="PANTHER" id="PTHR11640:SF31">
    <property type="entry name" value="IRREGULAR CHIASM C-ROUGHEST PROTEIN-RELATED"/>
    <property type="match status" value="1"/>
</dbReference>
<feature type="domain" description="Ig-like" evidence="7">
    <location>
        <begin position="28"/>
        <end position="126"/>
    </location>
</feature>
<dbReference type="Proteomes" id="UP001159405">
    <property type="component" value="Unassembled WGS sequence"/>
</dbReference>
<sequence>MFMLGKPSTRPDSVFAFEIKTKNSFSVPVKRVSKTSSPVDYHPDTREMELKCTFKGWPRPRVVWYNPDNKQIVNGSEGFYISEQLDRKDTLTSLLRNANIQEKQAGAYQCTGMNNITGWSTEKSGIIELNHRCDSSTKWFFWDKQNQHVKTPKRCDAPYIVTNTQERRVRVRMLPPTVAEKNGNDYQIMFARFVFLSSDTGLRSKAPQISSPVVSVTAYFNVSLKCLVSVRPSDCWDNSLQWYFNNSSVKLRSGEKYDIQERTTNTKCEKDFILTIVNVTDADEGKYKCEWLCENDDPSFSRSSIIQLKVYPPEEGTDTPVLHMRSCIKRMTGKWFFLCCCLRPEYYNFVDKDGACRSSWRVCGRCHSRGHRRHETFQSSQEATGETSSLGVATNHTSC</sequence>
<dbReference type="InterPro" id="IPR003599">
    <property type="entry name" value="Ig_sub"/>
</dbReference>
<keyword evidence="2" id="KW-0472">Membrane</keyword>
<evidence type="ECO:0000256" key="2">
    <source>
        <dbReference type="ARBA" id="ARBA00023136"/>
    </source>
</evidence>
<comment type="caution">
    <text evidence="8">The sequence shown here is derived from an EMBL/GenBank/DDBJ whole genome shotgun (WGS) entry which is preliminary data.</text>
</comment>
<dbReference type="CDD" id="cd00096">
    <property type="entry name" value="Ig"/>
    <property type="match status" value="2"/>
</dbReference>
<evidence type="ECO:0000256" key="3">
    <source>
        <dbReference type="ARBA" id="ARBA00023157"/>
    </source>
</evidence>
<dbReference type="SUPFAM" id="SSF48726">
    <property type="entry name" value="Immunoglobulin"/>
    <property type="match status" value="2"/>
</dbReference>
<accession>A0ABN8RIR4</accession>
<dbReference type="Gene3D" id="2.60.40.10">
    <property type="entry name" value="Immunoglobulins"/>
    <property type="match status" value="2"/>
</dbReference>
<reference evidence="8 9" key="1">
    <citation type="submission" date="2022-05" db="EMBL/GenBank/DDBJ databases">
        <authorList>
            <consortium name="Genoscope - CEA"/>
            <person name="William W."/>
        </authorList>
    </citation>
    <scope>NUCLEOTIDE SEQUENCE [LARGE SCALE GENOMIC DNA]</scope>
</reference>
<feature type="domain" description="Ig-like" evidence="7">
    <location>
        <begin position="207"/>
        <end position="289"/>
    </location>
</feature>
<dbReference type="SMART" id="SM00409">
    <property type="entry name" value="IG"/>
    <property type="match status" value="2"/>
</dbReference>
<proteinExistence type="predicted"/>
<evidence type="ECO:0000256" key="1">
    <source>
        <dbReference type="ARBA" id="ARBA00004479"/>
    </source>
</evidence>
<dbReference type="InterPro" id="IPR007110">
    <property type="entry name" value="Ig-like_dom"/>
</dbReference>
<protein>
    <recommendedName>
        <fullName evidence="7">Ig-like domain-containing protein</fullName>
    </recommendedName>
</protein>
<evidence type="ECO:0000256" key="5">
    <source>
        <dbReference type="ARBA" id="ARBA00023319"/>
    </source>
</evidence>
<comment type="subcellular location">
    <subcellularLocation>
        <location evidence="1">Membrane</location>
        <topology evidence="1">Single-pass type I membrane protein</topology>
    </subcellularLocation>
</comment>
<keyword evidence="3" id="KW-1015">Disulfide bond</keyword>
<keyword evidence="5" id="KW-0393">Immunoglobulin domain</keyword>
<dbReference type="EMBL" id="CALNXK010000229">
    <property type="protein sequence ID" value="CAH3177705.1"/>
    <property type="molecule type" value="Genomic_DNA"/>
</dbReference>
<dbReference type="PANTHER" id="PTHR11640">
    <property type="entry name" value="NEPHRIN"/>
    <property type="match status" value="1"/>
</dbReference>
<evidence type="ECO:0000313" key="9">
    <source>
        <dbReference type="Proteomes" id="UP001159405"/>
    </source>
</evidence>
<keyword evidence="4" id="KW-0325">Glycoprotein</keyword>
<evidence type="ECO:0000256" key="4">
    <source>
        <dbReference type="ARBA" id="ARBA00023180"/>
    </source>
</evidence>
<name>A0ABN8RIR4_9CNID</name>